<dbReference type="GeneID" id="109480617"/>
<evidence type="ECO:0000256" key="1">
    <source>
        <dbReference type="ARBA" id="ARBA00004123"/>
    </source>
</evidence>
<keyword evidence="11" id="KW-0539">Nucleus</keyword>
<dbReference type="InterPro" id="IPR043129">
    <property type="entry name" value="ATPase_NBD"/>
</dbReference>
<keyword evidence="4" id="KW-0547">Nucleotide-binding</keyword>
<organism evidence="14 15">
    <name type="scientific">Branchiostoma belcheri</name>
    <name type="common">Amphioxus</name>
    <dbReference type="NCBI Taxonomy" id="7741"/>
    <lineage>
        <taxon>Eukaryota</taxon>
        <taxon>Metazoa</taxon>
        <taxon>Chordata</taxon>
        <taxon>Cephalochordata</taxon>
        <taxon>Leptocardii</taxon>
        <taxon>Amphioxiformes</taxon>
        <taxon>Branchiostomatidae</taxon>
        <taxon>Branchiostoma</taxon>
    </lineage>
</organism>
<comment type="subcellular location">
    <subcellularLocation>
        <location evidence="1">Nucleus</location>
    </subcellularLocation>
</comment>
<evidence type="ECO:0000313" key="14">
    <source>
        <dbReference type="Proteomes" id="UP000515135"/>
    </source>
</evidence>
<evidence type="ECO:0000313" key="15">
    <source>
        <dbReference type="RefSeq" id="XP_019638404.1"/>
    </source>
</evidence>
<keyword evidence="10" id="KW-0234">DNA repair</keyword>
<dbReference type="CDD" id="cd10206">
    <property type="entry name" value="ASKHA_NBD_Arp8-like"/>
    <property type="match status" value="1"/>
</dbReference>
<evidence type="ECO:0000256" key="8">
    <source>
        <dbReference type="ARBA" id="ARBA00023163"/>
    </source>
</evidence>
<name>A0A6P4ZWM0_BRABE</name>
<keyword evidence="7" id="KW-0805">Transcription regulation</keyword>
<evidence type="ECO:0000256" key="12">
    <source>
        <dbReference type="ARBA" id="ARBA00025560"/>
    </source>
</evidence>
<feature type="region of interest" description="Disordered" evidence="13">
    <location>
        <begin position="419"/>
        <end position="492"/>
    </location>
</feature>
<keyword evidence="6" id="KW-0067">ATP-binding</keyword>
<keyword evidence="8" id="KW-0804">Transcription</keyword>
<evidence type="ECO:0000256" key="3">
    <source>
        <dbReference type="ARBA" id="ARBA00021608"/>
    </source>
</evidence>
<dbReference type="GO" id="GO:0005524">
    <property type="term" value="F:ATP binding"/>
    <property type="evidence" value="ECO:0007669"/>
    <property type="project" value="UniProtKB-KW"/>
</dbReference>
<feature type="compositionally biased region" description="Basic and acidic residues" evidence="13">
    <location>
        <begin position="428"/>
        <end position="465"/>
    </location>
</feature>
<gene>
    <name evidence="15" type="primary">LOC109480617</name>
</gene>
<reference evidence="15" key="1">
    <citation type="submission" date="2025-08" db="UniProtKB">
        <authorList>
            <consortium name="RefSeq"/>
        </authorList>
    </citation>
    <scope>IDENTIFICATION</scope>
    <source>
        <tissue evidence="15">Gonad</tissue>
    </source>
</reference>
<dbReference type="Gene3D" id="3.90.640.10">
    <property type="entry name" value="Actin, Chain A, domain 4"/>
    <property type="match status" value="1"/>
</dbReference>
<dbReference type="RefSeq" id="XP_019638404.1">
    <property type="nucleotide sequence ID" value="XM_019782845.1"/>
</dbReference>
<evidence type="ECO:0000256" key="11">
    <source>
        <dbReference type="ARBA" id="ARBA00023242"/>
    </source>
</evidence>
<dbReference type="PANTHER" id="PTHR11937">
    <property type="entry name" value="ACTIN"/>
    <property type="match status" value="1"/>
</dbReference>
<feature type="region of interest" description="Disordered" evidence="13">
    <location>
        <begin position="1"/>
        <end position="30"/>
    </location>
</feature>
<comment type="similarity">
    <text evidence="2">Belongs to the actin family. ARP8 subfamily.</text>
</comment>
<evidence type="ECO:0000256" key="13">
    <source>
        <dbReference type="SAM" id="MobiDB-lite"/>
    </source>
</evidence>
<dbReference type="GO" id="GO:0006281">
    <property type="term" value="P:DNA repair"/>
    <property type="evidence" value="ECO:0007669"/>
    <property type="project" value="UniProtKB-KW"/>
</dbReference>
<keyword evidence="5" id="KW-0227">DNA damage</keyword>
<dbReference type="AlphaFoldDB" id="A0A6P4ZWM0"/>
<comment type="function">
    <text evidence="12">Plays an important role in the functional organization of mitotic chromosomes. Exhibits low basal ATPase activity, and unable to polymerize.</text>
</comment>
<evidence type="ECO:0000256" key="7">
    <source>
        <dbReference type="ARBA" id="ARBA00023015"/>
    </source>
</evidence>
<dbReference type="OrthoDB" id="5572108at2759"/>
<dbReference type="FunFam" id="3.30.420.40:FF:000121">
    <property type="entry name" value="Actin-related protein 8"/>
    <property type="match status" value="1"/>
</dbReference>
<evidence type="ECO:0000256" key="2">
    <source>
        <dbReference type="ARBA" id="ARBA00007720"/>
    </source>
</evidence>
<accession>A0A6P4ZWM0</accession>
<evidence type="ECO:0000256" key="6">
    <source>
        <dbReference type="ARBA" id="ARBA00022840"/>
    </source>
</evidence>
<dbReference type="InterPro" id="IPR004000">
    <property type="entry name" value="Actin"/>
</dbReference>
<dbReference type="SUPFAM" id="SSF53067">
    <property type="entry name" value="Actin-like ATPase domain"/>
    <property type="match status" value="2"/>
</dbReference>
<sequence length="611" mass="68056">MVPTPPKLQKEKRMSPSLGSAGQDTAPEQPVQGTSVIVLHPGSSFLRIGRASDTFPHVIPQVIARRRCCKPDTAGKHEDRTLLRHEACQTESRAVHEQGLRGVQQALMSIITSSGQHRLAPPTEQLAAYNAQVGPQIEDTSDLEWTDTSSKPQYLVGQEVLYLHPSESYNVHWPMSCGQLNLHSGTGGSLTAVLADLETIWTTAIEKFLDIPVKDLKHYRCILLVPDIYNRQHIKELINLLLNRLGFSAAIAHQESVCATFGSGVASACVVDVGDQKTAVCCVEDGLSYRNSRLWLDYGGRDVTRSLEWLLRKTNFPYKDCNLLDRLDCQLLQELKHSSCHLNKDQSGARLQDVHVQRPDTFSRRYQIRVGEETIQAPMGLFYPQLFGLVGGSLVHTQLRNQGDPEDIHDEHYLLQTQSTQQQVAKAVAEKKAKASSKHGGEGDKTSSDTKPSLEPRHKRAREEAAGGSEAKHRRGAVRLPSASRRGSEPAPLKLMGVDQAILHSIECCASDETKKKMFSCILVVGGGLKFPGAQNFLLHRVRAQLPAKYRNIADTMEVITRPKDQDPQMVCWKGAAVLACLDTTQELWVGQREWRKFGIRILRERSPFVW</sequence>
<dbReference type="GO" id="GO:0006310">
    <property type="term" value="P:DNA recombination"/>
    <property type="evidence" value="ECO:0007669"/>
    <property type="project" value="UniProtKB-KW"/>
</dbReference>
<dbReference type="FunFam" id="3.30.420.40:FF:000100">
    <property type="entry name" value="Actin-related protein 8"/>
    <property type="match status" value="1"/>
</dbReference>
<dbReference type="GO" id="GO:0005634">
    <property type="term" value="C:nucleus"/>
    <property type="evidence" value="ECO:0007669"/>
    <property type="project" value="UniProtKB-SubCell"/>
</dbReference>
<evidence type="ECO:0000256" key="5">
    <source>
        <dbReference type="ARBA" id="ARBA00022763"/>
    </source>
</evidence>
<keyword evidence="9" id="KW-0233">DNA recombination</keyword>
<dbReference type="Gene3D" id="3.30.420.40">
    <property type="match status" value="2"/>
</dbReference>
<dbReference type="KEGG" id="bbel:109480617"/>
<dbReference type="Pfam" id="PF00022">
    <property type="entry name" value="Actin"/>
    <property type="match status" value="2"/>
</dbReference>
<dbReference type="SMART" id="SM00268">
    <property type="entry name" value="ACTIN"/>
    <property type="match status" value="1"/>
</dbReference>
<protein>
    <recommendedName>
        <fullName evidence="3">Actin-related protein 8</fullName>
    </recommendedName>
</protein>
<evidence type="ECO:0000256" key="4">
    <source>
        <dbReference type="ARBA" id="ARBA00022741"/>
    </source>
</evidence>
<proteinExistence type="inferred from homology"/>
<evidence type="ECO:0000256" key="9">
    <source>
        <dbReference type="ARBA" id="ARBA00023172"/>
    </source>
</evidence>
<dbReference type="Proteomes" id="UP000515135">
    <property type="component" value="Unplaced"/>
</dbReference>
<keyword evidence="14" id="KW-1185">Reference proteome</keyword>
<evidence type="ECO:0000256" key="10">
    <source>
        <dbReference type="ARBA" id="ARBA00023204"/>
    </source>
</evidence>